<evidence type="ECO:0000313" key="2">
    <source>
        <dbReference type="Proteomes" id="UP000281553"/>
    </source>
</evidence>
<accession>A0A3P7P3N7</accession>
<sequence length="141" mass="15818">MATSIPEMVLSDGLKSFTWKKNLHPIKRTEDMEKICKPEIAETCLCEVSETGDCIPRPAVSGTVDTWDKDHVKLPCSPQNLHKRAVLSYNGDYARGSWNVDMLAAALELRPEFGPLLKKIADLALKLPYLIMQVSMLFMLP</sequence>
<protein>
    <submittedName>
        <fullName evidence="1">Uncharacterized protein</fullName>
    </submittedName>
</protein>
<dbReference type="AlphaFoldDB" id="A0A3P7P3N7"/>
<evidence type="ECO:0000313" key="1">
    <source>
        <dbReference type="EMBL" id="VDN14832.1"/>
    </source>
</evidence>
<proteinExistence type="predicted"/>
<dbReference type="EMBL" id="UYRU01060524">
    <property type="protein sequence ID" value="VDN14832.1"/>
    <property type="molecule type" value="Genomic_DNA"/>
</dbReference>
<gene>
    <name evidence="1" type="ORF">DILT_LOCUS10663</name>
</gene>
<keyword evidence="2" id="KW-1185">Reference proteome</keyword>
<name>A0A3P7P3N7_DIBLA</name>
<dbReference type="Proteomes" id="UP000281553">
    <property type="component" value="Unassembled WGS sequence"/>
</dbReference>
<reference evidence="1 2" key="1">
    <citation type="submission" date="2018-11" db="EMBL/GenBank/DDBJ databases">
        <authorList>
            <consortium name="Pathogen Informatics"/>
        </authorList>
    </citation>
    <scope>NUCLEOTIDE SEQUENCE [LARGE SCALE GENOMIC DNA]</scope>
</reference>
<dbReference type="OrthoDB" id="1937899at2759"/>
<organism evidence="1 2">
    <name type="scientific">Dibothriocephalus latus</name>
    <name type="common">Fish tapeworm</name>
    <name type="synonym">Diphyllobothrium latum</name>
    <dbReference type="NCBI Taxonomy" id="60516"/>
    <lineage>
        <taxon>Eukaryota</taxon>
        <taxon>Metazoa</taxon>
        <taxon>Spiralia</taxon>
        <taxon>Lophotrochozoa</taxon>
        <taxon>Platyhelminthes</taxon>
        <taxon>Cestoda</taxon>
        <taxon>Eucestoda</taxon>
        <taxon>Diphyllobothriidea</taxon>
        <taxon>Diphyllobothriidae</taxon>
        <taxon>Dibothriocephalus</taxon>
    </lineage>
</organism>